<keyword evidence="3" id="KW-1185">Reference proteome</keyword>
<accession>A0A9K3PAI4</accession>
<feature type="signal peptide" evidence="1">
    <location>
        <begin position="1"/>
        <end position="20"/>
    </location>
</feature>
<comment type="caution">
    <text evidence="2">The sequence shown here is derived from an EMBL/GenBank/DDBJ whole genome shotgun (WGS) entry which is preliminary data.</text>
</comment>
<reference evidence="2" key="1">
    <citation type="journal article" date="2021" name="Sci. Rep.">
        <title>Diploid genomic architecture of Nitzschia inconspicua, an elite biomass production diatom.</title>
        <authorList>
            <person name="Oliver A."/>
            <person name="Podell S."/>
            <person name="Pinowska A."/>
            <person name="Traller J.C."/>
            <person name="Smith S.R."/>
            <person name="McClure R."/>
            <person name="Beliaev A."/>
            <person name="Bohutskyi P."/>
            <person name="Hill E.A."/>
            <person name="Rabines A."/>
            <person name="Zheng H."/>
            <person name="Allen L.Z."/>
            <person name="Kuo A."/>
            <person name="Grigoriev I.V."/>
            <person name="Allen A.E."/>
            <person name="Hazlebeck D."/>
            <person name="Allen E.E."/>
        </authorList>
    </citation>
    <scope>NUCLEOTIDE SEQUENCE</scope>
    <source>
        <strain evidence="2">Hildebrandi</strain>
    </source>
</reference>
<dbReference type="EMBL" id="JAGRRH010000027">
    <property type="protein sequence ID" value="KAG7340377.1"/>
    <property type="molecule type" value="Genomic_DNA"/>
</dbReference>
<organism evidence="2 3">
    <name type="scientific">Nitzschia inconspicua</name>
    <dbReference type="NCBI Taxonomy" id="303405"/>
    <lineage>
        <taxon>Eukaryota</taxon>
        <taxon>Sar</taxon>
        <taxon>Stramenopiles</taxon>
        <taxon>Ochrophyta</taxon>
        <taxon>Bacillariophyta</taxon>
        <taxon>Bacillariophyceae</taxon>
        <taxon>Bacillariophycidae</taxon>
        <taxon>Bacillariales</taxon>
        <taxon>Bacillariaceae</taxon>
        <taxon>Nitzschia</taxon>
    </lineage>
</organism>
<name>A0A9K3PAI4_9STRA</name>
<evidence type="ECO:0000256" key="1">
    <source>
        <dbReference type="SAM" id="SignalP"/>
    </source>
</evidence>
<reference evidence="2" key="2">
    <citation type="submission" date="2021-04" db="EMBL/GenBank/DDBJ databases">
        <authorList>
            <person name="Podell S."/>
        </authorList>
    </citation>
    <scope>NUCLEOTIDE SEQUENCE</scope>
    <source>
        <strain evidence="2">Hildebrandi</strain>
    </source>
</reference>
<evidence type="ECO:0000313" key="3">
    <source>
        <dbReference type="Proteomes" id="UP000693970"/>
    </source>
</evidence>
<evidence type="ECO:0000313" key="2">
    <source>
        <dbReference type="EMBL" id="KAG7340377.1"/>
    </source>
</evidence>
<proteinExistence type="predicted"/>
<dbReference type="AlphaFoldDB" id="A0A9K3PAI4"/>
<gene>
    <name evidence="2" type="ORF">IV203_023920</name>
</gene>
<feature type="chain" id="PRO_5039917170" evidence="1">
    <location>
        <begin position="21"/>
        <end position="196"/>
    </location>
</feature>
<sequence>MKVHFSCLCCINYFWASAVAVVDGVRGIHHWEDDGEPDRDLARVDASACNHPSAFSDDEGILCGFSLIISGFGVQGLPDKVKGNGKNVGVTPATGYHKVTEPGNCDTVLCSYPYKGAGQYLEEPKATGFDWNGNFVILRPPGQTSFAPQLFADGEGGIKVVNGKVSFADEDFTLKDYKGKKPFDICAYLRECPRML</sequence>
<dbReference type="Proteomes" id="UP000693970">
    <property type="component" value="Unassembled WGS sequence"/>
</dbReference>
<keyword evidence="1" id="KW-0732">Signal</keyword>
<protein>
    <submittedName>
        <fullName evidence="2">Uncharacterized protein</fullName>
    </submittedName>
</protein>